<dbReference type="Gene3D" id="2.60.40.10">
    <property type="entry name" value="Immunoglobulins"/>
    <property type="match status" value="1"/>
</dbReference>
<proteinExistence type="predicted"/>
<keyword evidence="3" id="KW-1185">Reference proteome</keyword>
<evidence type="ECO:0000313" key="3">
    <source>
        <dbReference type="Proteomes" id="UP000004221"/>
    </source>
</evidence>
<dbReference type="InterPro" id="IPR013783">
    <property type="entry name" value="Ig-like_fold"/>
</dbReference>
<evidence type="ECO:0000256" key="1">
    <source>
        <dbReference type="SAM" id="MobiDB-lite"/>
    </source>
</evidence>
<dbReference type="SUPFAM" id="SSF49265">
    <property type="entry name" value="Fibronectin type III"/>
    <property type="match status" value="1"/>
</dbReference>
<protein>
    <recommendedName>
        <fullName evidence="4">Fibronectin type-III domain-containing protein</fullName>
    </recommendedName>
</protein>
<reference evidence="2 3" key="1">
    <citation type="journal article" date="2012" name="ISME J.">
        <title>Nitrification expanded: discovery, physiology and genomics of a nitrite-oxidizing bacterium from the phylum Chloroflexi.</title>
        <authorList>
            <person name="Sorokin D.Y."/>
            <person name="Lucker S."/>
            <person name="Vejmelkova D."/>
            <person name="Kostrikina N.A."/>
            <person name="Kleerebezem R."/>
            <person name="Rijpstra W.I."/>
            <person name="Damste J.S."/>
            <person name="Le Paslier D."/>
            <person name="Muyzer G."/>
            <person name="Wagner M."/>
            <person name="van Loosdrecht M.C."/>
            <person name="Daims H."/>
        </authorList>
    </citation>
    <scope>NUCLEOTIDE SEQUENCE [LARGE SCALE GENOMIC DNA]</scope>
    <source>
        <strain evidence="3">none</strain>
    </source>
</reference>
<evidence type="ECO:0008006" key="4">
    <source>
        <dbReference type="Google" id="ProtNLM"/>
    </source>
</evidence>
<organism evidence="2 3">
    <name type="scientific">Nitrolancea hollandica Lb</name>
    <dbReference type="NCBI Taxonomy" id="1129897"/>
    <lineage>
        <taxon>Bacteria</taxon>
        <taxon>Pseudomonadati</taxon>
        <taxon>Thermomicrobiota</taxon>
        <taxon>Thermomicrobia</taxon>
        <taxon>Sphaerobacterales</taxon>
        <taxon>Sphaerobacterineae</taxon>
        <taxon>Sphaerobacteraceae</taxon>
        <taxon>Nitrolancea</taxon>
    </lineage>
</organism>
<dbReference type="EMBL" id="CAGS01000114">
    <property type="protein sequence ID" value="CCF83201.1"/>
    <property type="molecule type" value="Genomic_DNA"/>
</dbReference>
<dbReference type="RefSeq" id="WP_008476108.1">
    <property type="nucleotide sequence ID" value="NZ_CAGS01000114.1"/>
</dbReference>
<dbReference type="Proteomes" id="UP000004221">
    <property type="component" value="Unassembled WGS sequence"/>
</dbReference>
<evidence type="ECO:0000313" key="2">
    <source>
        <dbReference type="EMBL" id="CCF83201.1"/>
    </source>
</evidence>
<sequence length="1525" mass="164953">MPLQTQNLVMIGLGVQGDSPPNGLQPPLVDGIHLRWAFKRELGFPWYGFYLFRRRHQRGKPTCLSPALRTMPVGPTGTIDLATPAGTITSDQNLVLTDDFPASGAPELDLAARRYLRLTLPPGEFANRAEIRVGFRERQDGAESRQCVRFLRRQAGPLPNPYREQGATFTVRDATGALQQRARIAVQNTVSGPLSGLDCGFGLEIELPRPAPYVELNLTHFALPAKVQAFNSDGSPAGSATMQNPRGTPEILRLTGRAIQRVIVTAPRDETLLHEICFGRGERPEQPSDQPAITVTAFLENQPVAQAVVSGQAGQIVTALLEFDAIPAIELTSGPAALVELCYVPVSQNAAAGWELLSDFSYPLCLPVTHPDYPCSGNAPVDPVAAEGRALSRVVYGPPGDWSGQPFADLHEQLLRLVSGGPGSTPMADRVLPPVTAIPIPPDPGLTPPTMPRQSPLDMVLLGTLHPAIAQMTGLYWADKTAPPGVAFDYLIVADYTSRGGREPKKLLSVLQTDGFADVEGYIVFNKKQEPAAPLSPPDDPRGYALPGSTRQIQGGGLDDATNNAGLRWNLGTGGPGILLPGRPIMYHVWRATLGNADTPGAPSGFDLVTKAGPRLVAEPHLPPGALPERASDWPPFPLHFIDTGLKDGWYGYQVSGIDIFGRHSKNSGAAAWYEWTPVPDPRPWYYQDPPGDRAIHPSAVRLLDTLPPPPPTAVEAVALDPADPTVVKDAAYESWWASLSPSEQATVIGLRVRWDWTAAHQRQAPDTKEFRVYYQPGRLNARLGRTVSISAASETESDVETDIANTHPTDAFAGAWLRIGSHSFPVIASQAGSPLRLRVKNLGLTYTTGSVAVTNGSASVMGAGTWHAGMAGKSFQVTGDADVYTILSVQSPTELTLDRLYTGTTGSGKSYTIFDVRPGASAPCTVVIPPAYGTGTVALTHDSPIVTGTGTGWNASLAGQTFRAEGDLTRFTVLAVNSPVQLTLDRDYSGPSGTGTAYTISHPLFIDYTAPANWEERFYVVGFNEHVTVTTDAAGKPLRRYEVLLPAPGDSFRGGVPLATSPAEPIAYAQVGVSAADDKPHAADNPKWTAGRWGNRPGNEGSAGPPATIFRVHREPPPPPEPPPDAERVFATPADYHSRSFYTYRWRPPANLKTHVFRALDDAVFKADWAQRPRSPLDASQLQFFPDETAEPRWNAAKRQQVAAELNQANDFGHDAAGTLQAMAFYRQLSNDALLVLAGLPGNETAFTQITIQPLDPDDPANANRIGPDNPPGFAIDPAFRAYIDTLDGRSTNRYFYRSAYVDGAHNRGPLSRSSPPVWLPNVVPPRPPVLTKALGGDREITLRWTSNREPDLVEYRVYRAESEETARDPRLMTLVHTEAVPAGDPMTRPAEVNWTDTQVPGRVTLYYRLVAIDDAGNVSNPSQALAARAFDESRPAPPAWNAPMPGPGNAVTLSWTSPIAGLRCLVQRHIAGAAIWENASTWLPRGVYTYDDQDRLPGLQYVYRLRVMDADGRTNNTYQELTV</sequence>
<feature type="region of interest" description="Disordered" evidence="1">
    <location>
        <begin position="1078"/>
        <end position="1126"/>
    </location>
</feature>
<name>I4EET9_9BACT</name>
<accession>I4EET9</accession>
<gene>
    <name evidence="2" type="ORF">NITHO_2000012</name>
</gene>
<dbReference type="InterPro" id="IPR036116">
    <property type="entry name" value="FN3_sf"/>
</dbReference>
<comment type="caution">
    <text evidence="2">The sequence shown here is derived from an EMBL/GenBank/DDBJ whole genome shotgun (WGS) entry which is preliminary data.</text>
</comment>
<dbReference type="OrthoDB" id="9772095at2"/>